<reference evidence="2" key="1">
    <citation type="submission" date="2017-06" db="EMBL/GenBank/DDBJ databases">
        <authorList>
            <person name="Varghese N."/>
            <person name="Submissions S."/>
        </authorList>
    </citation>
    <scope>NUCLEOTIDE SEQUENCE [LARGE SCALE GENOMIC DNA]</scope>
    <source>
        <strain evidence="2">DSM 28041</strain>
    </source>
</reference>
<dbReference type="AlphaFoldDB" id="A0A238ZXB1"/>
<proteinExistence type="predicted"/>
<dbReference type="EMBL" id="FZNS01000010">
    <property type="protein sequence ID" value="SNR87772.1"/>
    <property type="molecule type" value="Genomic_DNA"/>
</dbReference>
<dbReference type="RefSeq" id="WP_089333717.1">
    <property type="nucleotide sequence ID" value="NZ_FZNS01000010.1"/>
</dbReference>
<sequence>MFTQALQQFVAELSISEQFKQQLIGAKTLNAYVFYVELPQFLAPLFPHVRLPQLEELTIHSYLYFSFIIGIDKLVDSPATQQGALQARHLFEVMSLQETAVHGLTRLFPDGSPFWVHFDECKQRYMAANLEEKKYAELRPALTVQQFEELAAGKSAICFAMAYAMSCLGENSAPVDEVLACLAGIHIGSQYFDDIEDFVQDWEQNQYTYAHSEVSAWLMEHNIDPDQVPVSLQQKYLYTSGVALRLMELGCQHYQRSLDLATSLGLEQLAAYLRPRIATYCQQMSRVQHTVDQARMQVEHVSMTDDTVVA</sequence>
<name>A0A238ZXB1_9BACT</name>
<organism evidence="1 2">
    <name type="scientific">Hymenobacter mucosus</name>
    <dbReference type="NCBI Taxonomy" id="1411120"/>
    <lineage>
        <taxon>Bacteria</taxon>
        <taxon>Pseudomonadati</taxon>
        <taxon>Bacteroidota</taxon>
        <taxon>Cytophagia</taxon>
        <taxon>Cytophagales</taxon>
        <taxon>Hymenobacteraceae</taxon>
        <taxon>Hymenobacter</taxon>
    </lineage>
</organism>
<gene>
    <name evidence="1" type="ORF">SAMN06269173_11039</name>
</gene>
<evidence type="ECO:0000313" key="1">
    <source>
        <dbReference type="EMBL" id="SNR87772.1"/>
    </source>
</evidence>
<dbReference type="Proteomes" id="UP000198310">
    <property type="component" value="Unassembled WGS sequence"/>
</dbReference>
<evidence type="ECO:0000313" key="2">
    <source>
        <dbReference type="Proteomes" id="UP000198310"/>
    </source>
</evidence>
<protein>
    <submittedName>
        <fullName evidence="1">Uncharacterized protein</fullName>
    </submittedName>
</protein>
<accession>A0A238ZXB1</accession>
<keyword evidence="2" id="KW-1185">Reference proteome</keyword>